<evidence type="ECO:0000313" key="3">
    <source>
        <dbReference type="Proteomes" id="UP000034349"/>
    </source>
</evidence>
<dbReference type="InterPro" id="IPR036390">
    <property type="entry name" value="WH_DNA-bd_sf"/>
</dbReference>
<gene>
    <name evidence="2" type="ORF">UR23_C0018G0004</name>
</gene>
<comment type="caution">
    <text evidence="2">The sequence shown here is derived from an EMBL/GenBank/DDBJ whole genome shotgun (WGS) entry which is preliminary data.</text>
</comment>
<reference evidence="2 3" key="1">
    <citation type="journal article" date="2015" name="Nature">
        <title>rRNA introns, odd ribosomes, and small enigmatic genomes across a large radiation of phyla.</title>
        <authorList>
            <person name="Brown C.T."/>
            <person name="Hug L.A."/>
            <person name="Thomas B.C."/>
            <person name="Sharon I."/>
            <person name="Castelle C.J."/>
            <person name="Singh A."/>
            <person name="Wilkins M.J."/>
            <person name="Williams K.H."/>
            <person name="Banfield J.F."/>
        </authorList>
    </citation>
    <scope>NUCLEOTIDE SEQUENCE [LARGE SCALE GENOMIC DNA]</scope>
</reference>
<dbReference type="Proteomes" id="UP000034349">
    <property type="component" value="Unassembled WGS sequence"/>
</dbReference>
<accession>A0A0G0BC40</accession>
<proteinExistence type="predicted"/>
<dbReference type="InterPro" id="IPR036388">
    <property type="entry name" value="WH-like_DNA-bd_sf"/>
</dbReference>
<dbReference type="InterPro" id="IPR050077">
    <property type="entry name" value="LexA_repressor"/>
</dbReference>
<dbReference type="GO" id="GO:0006508">
    <property type="term" value="P:proteolysis"/>
    <property type="evidence" value="ECO:0007669"/>
    <property type="project" value="InterPro"/>
</dbReference>
<dbReference type="PANTHER" id="PTHR33516:SF2">
    <property type="entry name" value="LEXA REPRESSOR-RELATED"/>
    <property type="match status" value="1"/>
</dbReference>
<dbReference type="PANTHER" id="PTHR33516">
    <property type="entry name" value="LEXA REPRESSOR"/>
    <property type="match status" value="1"/>
</dbReference>
<dbReference type="Pfam" id="PF01726">
    <property type="entry name" value="LexA_DNA_bind"/>
    <property type="match status" value="1"/>
</dbReference>
<dbReference type="Gene3D" id="1.10.10.10">
    <property type="entry name" value="Winged helix-like DNA-binding domain superfamily/Winged helix DNA-binding domain"/>
    <property type="match status" value="1"/>
</dbReference>
<dbReference type="SUPFAM" id="SSF46785">
    <property type="entry name" value="Winged helix' DNA-binding domain"/>
    <property type="match status" value="1"/>
</dbReference>
<name>A0A0G0BC40_9BACT</name>
<feature type="domain" description="LexA repressor DNA-binding" evidence="1">
    <location>
        <begin position="1"/>
        <end position="64"/>
    </location>
</feature>
<dbReference type="GO" id="GO:0004252">
    <property type="term" value="F:serine-type endopeptidase activity"/>
    <property type="evidence" value="ECO:0007669"/>
    <property type="project" value="InterPro"/>
</dbReference>
<sequence>MSNLTKKQKQVFDFINTYISENGISPTIEEIRKKLKLKAVSTIHEHINSLKAKGYLSKSENSARSLVVRKKIITIKDILKRQEEIVKMFSKNQQKLINEAINIEYKLAMVEHGYSIEDADR</sequence>
<dbReference type="EMBL" id="LBOK01000018">
    <property type="protein sequence ID" value="KKP36430.1"/>
    <property type="molecule type" value="Genomic_DNA"/>
</dbReference>
<protein>
    <submittedName>
        <fullName evidence="2">LexA repressor</fullName>
    </submittedName>
</protein>
<evidence type="ECO:0000313" key="2">
    <source>
        <dbReference type="EMBL" id="KKP36430.1"/>
    </source>
</evidence>
<evidence type="ECO:0000259" key="1">
    <source>
        <dbReference type="Pfam" id="PF01726"/>
    </source>
</evidence>
<dbReference type="InterPro" id="IPR006199">
    <property type="entry name" value="LexA_DNA-bd_dom"/>
</dbReference>
<organism evidence="2 3">
    <name type="scientific">Candidatus Roizmanbacteria bacterium GW2011_GWA2_32_13</name>
    <dbReference type="NCBI Taxonomy" id="1618475"/>
    <lineage>
        <taxon>Bacteria</taxon>
        <taxon>Candidatus Roizmaniibacteriota</taxon>
    </lineage>
</organism>
<dbReference type="AlphaFoldDB" id="A0A0G0BC40"/>